<evidence type="ECO:0000313" key="2">
    <source>
        <dbReference type="EMBL" id="GGB18513.1"/>
    </source>
</evidence>
<dbReference type="InterPro" id="IPR000073">
    <property type="entry name" value="AB_hydrolase_1"/>
</dbReference>
<reference evidence="2" key="2">
    <citation type="submission" date="2020-09" db="EMBL/GenBank/DDBJ databases">
        <authorList>
            <person name="Sun Q."/>
            <person name="Zhou Y."/>
        </authorList>
    </citation>
    <scope>NUCLEOTIDE SEQUENCE</scope>
    <source>
        <strain evidence="2">CGMCC 1.15085</strain>
    </source>
</reference>
<dbReference type="InterPro" id="IPR050228">
    <property type="entry name" value="Carboxylesterase_BioH"/>
</dbReference>
<feature type="domain" description="AB hydrolase-1" evidence="1">
    <location>
        <begin position="27"/>
        <end position="252"/>
    </location>
</feature>
<proteinExistence type="predicted"/>
<organism evidence="2 3">
    <name type="scientific">Flexivirga endophytica</name>
    <dbReference type="NCBI Taxonomy" id="1849103"/>
    <lineage>
        <taxon>Bacteria</taxon>
        <taxon>Bacillati</taxon>
        <taxon>Actinomycetota</taxon>
        <taxon>Actinomycetes</taxon>
        <taxon>Micrococcales</taxon>
        <taxon>Dermacoccaceae</taxon>
        <taxon>Flexivirga</taxon>
    </lineage>
</organism>
<evidence type="ECO:0000313" key="3">
    <source>
        <dbReference type="Proteomes" id="UP000636793"/>
    </source>
</evidence>
<gene>
    <name evidence="2" type="primary">pcaD</name>
    <name evidence="2" type="ORF">GCM10011492_05440</name>
</gene>
<dbReference type="PRINTS" id="PR00111">
    <property type="entry name" value="ABHYDROLASE"/>
</dbReference>
<dbReference type="AlphaFoldDB" id="A0A916SXD9"/>
<dbReference type="GO" id="GO:0003824">
    <property type="term" value="F:catalytic activity"/>
    <property type="evidence" value="ECO:0007669"/>
    <property type="project" value="UniProtKB-ARBA"/>
</dbReference>
<dbReference type="Pfam" id="PF12697">
    <property type="entry name" value="Abhydrolase_6"/>
    <property type="match status" value="1"/>
</dbReference>
<dbReference type="Gene3D" id="3.40.50.1820">
    <property type="entry name" value="alpha/beta hydrolase"/>
    <property type="match status" value="1"/>
</dbReference>
<comment type="caution">
    <text evidence="2">The sequence shown here is derived from an EMBL/GenBank/DDBJ whole genome shotgun (WGS) entry which is preliminary data.</text>
</comment>
<evidence type="ECO:0000259" key="1">
    <source>
        <dbReference type="Pfam" id="PF12697"/>
    </source>
</evidence>
<sequence length="260" mass="27918">MASTLAVPGTGLRYTASAGTDAQRFPVLLLHPWFGCRAFWDRTAEQLAAPTCAVDWYALGDGDWSASSGPEGLAEAAVALLDSIEAPQVDVVGNSVGGIVAQLLAARWPDRVRRLVLVGTGAALGGPPSRFGELVHAWVGGLADRRALAPRLVDALTAERRPHAERDGYVRTVLAADPDFLSAVLVSSRRLDLRRELNRITAPTLVIRGEHDTARSPRHVAELLAGISESRAVEMAGCGHSPMIEQPQRFNDLVEDHLTR</sequence>
<keyword evidence="3" id="KW-1185">Reference proteome</keyword>
<dbReference type="InterPro" id="IPR029058">
    <property type="entry name" value="AB_hydrolase_fold"/>
</dbReference>
<dbReference type="RefSeq" id="WP_188835404.1">
    <property type="nucleotide sequence ID" value="NZ_BMHI01000001.1"/>
</dbReference>
<reference evidence="2" key="1">
    <citation type="journal article" date="2014" name="Int. J. Syst. Evol. Microbiol.">
        <title>Complete genome sequence of Corynebacterium casei LMG S-19264T (=DSM 44701T), isolated from a smear-ripened cheese.</title>
        <authorList>
            <consortium name="US DOE Joint Genome Institute (JGI-PGF)"/>
            <person name="Walter F."/>
            <person name="Albersmeier A."/>
            <person name="Kalinowski J."/>
            <person name="Ruckert C."/>
        </authorList>
    </citation>
    <scope>NUCLEOTIDE SEQUENCE</scope>
    <source>
        <strain evidence="2">CGMCC 1.15085</strain>
    </source>
</reference>
<dbReference type="EMBL" id="BMHI01000001">
    <property type="protein sequence ID" value="GGB18513.1"/>
    <property type="molecule type" value="Genomic_DNA"/>
</dbReference>
<dbReference type="PANTHER" id="PTHR43194">
    <property type="entry name" value="HYDROLASE ALPHA/BETA FOLD FAMILY"/>
    <property type="match status" value="1"/>
</dbReference>
<name>A0A916SXD9_9MICO</name>
<dbReference type="Proteomes" id="UP000636793">
    <property type="component" value="Unassembled WGS sequence"/>
</dbReference>
<dbReference type="SUPFAM" id="SSF53474">
    <property type="entry name" value="alpha/beta-Hydrolases"/>
    <property type="match status" value="1"/>
</dbReference>
<protein>
    <submittedName>
        <fullName evidence="2">3-oxoadipate enol-lactonase</fullName>
    </submittedName>
</protein>
<accession>A0A916SXD9</accession>
<dbReference type="PANTHER" id="PTHR43194:SF2">
    <property type="entry name" value="PEROXISOMAL MEMBRANE PROTEIN LPX1"/>
    <property type="match status" value="1"/>
</dbReference>